<comment type="catalytic activity">
    <reaction evidence="7">
        <text>N(6)-dimethylallyladenine + A + H2O = 3-methyl-2-butenal + adenine + AH2</text>
        <dbReference type="Rhea" id="RHEA:13625"/>
        <dbReference type="ChEBI" id="CHEBI:13193"/>
        <dbReference type="ChEBI" id="CHEBI:15377"/>
        <dbReference type="ChEBI" id="CHEBI:15825"/>
        <dbReference type="ChEBI" id="CHEBI:16708"/>
        <dbReference type="ChEBI" id="CHEBI:17499"/>
        <dbReference type="ChEBI" id="CHEBI:17660"/>
        <dbReference type="EC" id="1.5.99.12"/>
    </reaction>
</comment>
<dbReference type="Gene3D" id="3.30.465.10">
    <property type="match status" value="1"/>
</dbReference>
<dbReference type="PANTHER" id="PTHR13878">
    <property type="entry name" value="GULONOLACTONE OXIDASE"/>
    <property type="match status" value="1"/>
</dbReference>
<evidence type="ECO:0000256" key="7">
    <source>
        <dbReference type="ARBA" id="ARBA00048224"/>
    </source>
</evidence>
<gene>
    <name evidence="9" type="ORF">CDL12_24750</name>
</gene>
<reference evidence="10" key="1">
    <citation type="journal article" date="2018" name="Gigascience">
        <title>Genome assembly of the Pink Ipe (Handroanthus impetiginosus, Bignoniaceae), a highly valued, ecologically keystone Neotropical timber forest tree.</title>
        <authorList>
            <person name="Silva-Junior O.B."/>
            <person name="Grattapaglia D."/>
            <person name="Novaes E."/>
            <person name="Collevatti R.G."/>
        </authorList>
    </citation>
    <scope>NUCLEOTIDE SEQUENCE [LARGE SCALE GENOMIC DNA]</scope>
    <source>
        <strain evidence="10">cv. UFG-1</strain>
    </source>
</reference>
<dbReference type="InterPro" id="IPR016170">
    <property type="entry name" value="Cytok_DH_C_sf"/>
</dbReference>
<dbReference type="SUPFAM" id="SSF56176">
    <property type="entry name" value="FAD-binding/transporter-associated domain-like"/>
    <property type="match status" value="1"/>
</dbReference>
<dbReference type="OrthoDB" id="415825at2759"/>
<dbReference type="GO" id="GO:0071949">
    <property type="term" value="F:FAD binding"/>
    <property type="evidence" value="ECO:0007669"/>
    <property type="project" value="InterPro"/>
</dbReference>
<evidence type="ECO:0000256" key="6">
    <source>
        <dbReference type="ARBA" id="ARBA00023002"/>
    </source>
</evidence>
<evidence type="ECO:0000313" key="9">
    <source>
        <dbReference type="EMBL" id="PIN02728.1"/>
    </source>
</evidence>
<dbReference type="Pfam" id="PF01565">
    <property type="entry name" value="FAD_binding_4"/>
    <property type="match status" value="1"/>
</dbReference>
<sequence length="406" mass="45983">MTCGGIVVNMTSLNKDGIGIRVYGNNSLGFYADVGGEQLWIDVLRATLERGLAPISWTDYLYLSVGGTLSNAGISGQTFSHGPQINNVIELDVITGKGEFMTCSRNRNPEVFFGVIGGLGQFGIITRARIVLEEAPTRVKWVRLLYSNFSIYSRDQEHLISSKAPNYVEGFLITNENTTNEWRSSFSSPSKQSDIVSLLKKQGIIYSIEVVKYYDNQTAGTIDQEFQKLLKELNFIPELIFSTDASLFDFLARVPILINDKGLESHPWLNLFIPKSRISDFNDGVLATMLPRLNETAGLYIFYPVNRNKWDDRMSAVIPDEDIFYGLGLLHTSRPDEYQIYDKFNNDILEFCEKAGIEVKQYLPHYTSKADWIKHYGSKWGIIQQRKAMFDPKKILSPGQRIFNSA</sequence>
<dbReference type="AlphaFoldDB" id="A0A2G9GBP2"/>
<dbReference type="InterPro" id="IPR050432">
    <property type="entry name" value="FAD-linked_Oxidoreductases_BP"/>
</dbReference>
<evidence type="ECO:0000259" key="8">
    <source>
        <dbReference type="PROSITE" id="PS51387"/>
    </source>
</evidence>
<dbReference type="STRING" id="429701.A0A2G9GBP2"/>
<name>A0A2G9GBP2_9LAMI</name>
<dbReference type="PROSITE" id="PS51387">
    <property type="entry name" value="FAD_PCMH"/>
    <property type="match status" value="1"/>
</dbReference>
<proteinExistence type="inferred from homology"/>
<dbReference type="Gene3D" id="3.40.462.10">
    <property type="entry name" value="FAD-linked oxidases, C-terminal domain"/>
    <property type="match status" value="1"/>
</dbReference>
<keyword evidence="5" id="KW-0274">FAD</keyword>
<dbReference type="GO" id="GO:0019139">
    <property type="term" value="F:cytokinin dehydrogenase activity"/>
    <property type="evidence" value="ECO:0007669"/>
    <property type="project" value="UniProtKB-EC"/>
</dbReference>
<feature type="domain" description="FAD-binding PCMH-type" evidence="8">
    <location>
        <begin position="1"/>
        <end position="135"/>
    </location>
</feature>
<evidence type="ECO:0000256" key="4">
    <source>
        <dbReference type="ARBA" id="ARBA00022630"/>
    </source>
</evidence>
<dbReference type="InterPro" id="IPR016167">
    <property type="entry name" value="FAD-bd_PCMH_sub1"/>
</dbReference>
<dbReference type="InterPro" id="IPR016164">
    <property type="entry name" value="FAD-linked_Oxase-like_C"/>
</dbReference>
<dbReference type="EC" id="1.5.99.12" evidence="3"/>
<comment type="similarity">
    <text evidence="2">Belongs to the oxygen-dependent FAD-linked oxidoreductase family.</text>
</comment>
<dbReference type="SUPFAM" id="SSF55103">
    <property type="entry name" value="FAD-linked oxidases, C-terminal domain"/>
    <property type="match status" value="1"/>
</dbReference>
<comment type="caution">
    <text evidence="9">The sequence shown here is derived from an EMBL/GenBank/DDBJ whole genome shotgun (WGS) entry which is preliminary data.</text>
</comment>
<keyword evidence="6 9" id="KW-0560">Oxidoreductase</keyword>
<keyword evidence="4" id="KW-0285">Flavoprotein</keyword>
<accession>A0A2G9GBP2</accession>
<keyword evidence="10" id="KW-1185">Reference proteome</keyword>
<evidence type="ECO:0000256" key="3">
    <source>
        <dbReference type="ARBA" id="ARBA00011928"/>
    </source>
</evidence>
<evidence type="ECO:0000256" key="5">
    <source>
        <dbReference type="ARBA" id="ARBA00022827"/>
    </source>
</evidence>
<dbReference type="GO" id="GO:0009690">
    <property type="term" value="P:cytokinin metabolic process"/>
    <property type="evidence" value="ECO:0007669"/>
    <property type="project" value="InterPro"/>
</dbReference>
<protein>
    <recommendedName>
        <fullName evidence="3">cytokinin dehydrogenase</fullName>
        <ecNumber evidence="3">1.5.99.12</ecNumber>
    </recommendedName>
</protein>
<organism evidence="9 10">
    <name type="scientific">Handroanthus impetiginosus</name>
    <dbReference type="NCBI Taxonomy" id="429701"/>
    <lineage>
        <taxon>Eukaryota</taxon>
        <taxon>Viridiplantae</taxon>
        <taxon>Streptophyta</taxon>
        <taxon>Embryophyta</taxon>
        <taxon>Tracheophyta</taxon>
        <taxon>Spermatophyta</taxon>
        <taxon>Magnoliopsida</taxon>
        <taxon>eudicotyledons</taxon>
        <taxon>Gunneridae</taxon>
        <taxon>Pentapetalae</taxon>
        <taxon>asterids</taxon>
        <taxon>lamiids</taxon>
        <taxon>Lamiales</taxon>
        <taxon>Bignoniaceae</taxon>
        <taxon>Crescentiina</taxon>
        <taxon>Tabebuia alliance</taxon>
        <taxon>Handroanthus</taxon>
    </lineage>
</organism>
<dbReference type="InterPro" id="IPR015345">
    <property type="entry name" value="Cytokinin_DH_FAD/cytokin-bd"/>
</dbReference>
<evidence type="ECO:0000256" key="1">
    <source>
        <dbReference type="ARBA" id="ARBA00001974"/>
    </source>
</evidence>
<dbReference type="Pfam" id="PF09265">
    <property type="entry name" value="Cytokin-bind"/>
    <property type="match status" value="1"/>
</dbReference>
<dbReference type="InterPro" id="IPR006094">
    <property type="entry name" value="Oxid_FAD_bind_N"/>
</dbReference>
<dbReference type="InterPro" id="IPR036318">
    <property type="entry name" value="FAD-bd_PCMH-like_sf"/>
</dbReference>
<dbReference type="InterPro" id="IPR016169">
    <property type="entry name" value="FAD-bd_PCMH_sub2"/>
</dbReference>
<dbReference type="EMBL" id="NKXS01005793">
    <property type="protein sequence ID" value="PIN02728.1"/>
    <property type="molecule type" value="Genomic_DNA"/>
</dbReference>
<dbReference type="Gene3D" id="3.30.43.10">
    <property type="entry name" value="Uridine Diphospho-n-acetylenolpyruvylglucosamine Reductase, domain 2"/>
    <property type="match status" value="1"/>
</dbReference>
<dbReference type="InterPro" id="IPR016166">
    <property type="entry name" value="FAD-bd_PCMH"/>
</dbReference>
<comment type="cofactor">
    <cofactor evidence="1">
        <name>FAD</name>
        <dbReference type="ChEBI" id="CHEBI:57692"/>
    </cofactor>
</comment>
<evidence type="ECO:0000313" key="10">
    <source>
        <dbReference type="Proteomes" id="UP000231279"/>
    </source>
</evidence>
<dbReference type="PANTHER" id="PTHR13878:SF127">
    <property type="entry name" value="CYTOKININ DEHYDROGENASE 3"/>
    <property type="match status" value="1"/>
</dbReference>
<evidence type="ECO:0000256" key="2">
    <source>
        <dbReference type="ARBA" id="ARBA00005466"/>
    </source>
</evidence>
<dbReference type="Proteomes" id="UP000231279">
    <property type="component" value="Unassembled WGS sequence"/>
</dbReference>